<dbReference type="UniPathway" id="UPA00392"/>
<feature type="domain" description="tRNA-guanine(15) transglycosylase-like" evidence="5">
    <location>
        <begin position="17"/>
        <end position="358"/>
    </location>
</feature>
<evidence type="ECO:0000256" key="4">
    <source>
        <dbReference type="HAMAP-Rule" id="MF_00168"/>
    </source>
</evidence>
<keyword evidence="4" id="KW-0479">Metal-binding</keyword>
<dbReference type="GO" id="GO:0008479">
    <property type="term" value="F:tRNA-guanosine(34) queuine transglycosylase activity"/>
    <property type="evidence" value="ECO:0007669"/>
    <property type="project" value="UniProtKB-UniRule"/>
</dbReference>
<evidence type="ECO:0000256" key="2">
    <source>
        <dbReference type="ARBA" id="ARBA00022679"/>
    </source>
</evidence>
<feature type="binding site" evidence="4">
    <location>
        <position position="220"/>
    </location>
    <ligand>
        <name>substrate</name>
    </ligand>
</feature>
<feature type="active site" description="Nucleophile" evidence="4">
    <location>
        <position position="270"/>
    </location>
</feature>
<dbReference type="HOGENOM" id="CLU_022060_0_1_7"/>
<comment type="similarity">
    <text evidence="4">Belongs to the queuine tRNA-ribosyltransferase family.</text>
</comment>
<comment type="function">
    <text evidence="4">Catalyzes the base-exchange of a guanine (G) residue with the queuine precursor 7-aminomethyl-7-deazaguanine (PreQ1) at position 34 (anticodon wobble position) in tRNAs with GU(N) anticodons (tRNA-Asp, -Asn, -His and -Tyr). Catalysis occurs through a double-displacement mechanism. The nucleophile active site attacks the C1' of nucleotide 34 to detach the guanine base from the RNA, forming a covalent enzyme-RNA intermediate. The proton acceptor active site deprotonates the incoming PreQ1, allowing a nucleophilic attack on the C1' of the ribose to form the product. After dissociation, two additional enzymatic reactions on the tRNA convert PreQ1 to queuine (Q), resulting in the hypermodified nucleoside queuosine (7-(((4,5-cis-dihydroxy-2-cyclopenten-1-yl)amino)methyl)-7-deazaguanosine).</text>
</comment>
<name>D0LJ84_HALO1</name>
<dbReference type="RefSeq" id="WP_012827539.1">
    <property type="nucleotide sequence ID" value="NC_013440.1"/>
</dbReference>
<dbReference type="eggNOG" id="COG0343">
    <property type="taxonomic scope" value="Bacteria"/>
</dbReference>
<keyword evidence="4" id="KW-0671">Queuosine biosynthesis</keyword>
<protein>
    <recommendedName>
        <fullName evidence="4">Queuine tRNA-ribosyltransferase</fullName>
        <ecNumber evidence="4">2.4.2.29</ecNumber>
    </recommendedName>
    <alternativeName>
        <fullName evidence="4">Guanine insertion enzyme</fullName>
    </alternativeName>
    <alternativeName>
        <fullName evidence="4">tRNA-guanine transglycosylase</fullName>
    </alternativeName>
</protein>
<dbReference type="PANTHER" id="PTHR46499:SF1">
    <property type="entry name" value="QUEUINE TRNA-RIBOSYLTRANSFERASE"/>
    <property type="match status" value="1"/>
</dbReference>
<feature type="binding site" evidence="4">
    <location>
        <position position="313"/>
    </location>
    <ligand>
        <name>Zn(2+)</name>
        <dbReference type="ChEBI" id="CHEBI:29105"/>
    </ligand>
</feature>
<reference evidence="6 7" key="1">
    <citation type="journal article" date="2010" name="Stand. Genomic Sci.">
        <title>Complete genome sequence of Haliangium ochraceum type strain (SMP-2).</title>
        <authorList>
            <consortium name="US DOE Joint Genome Institute (JGI-PGF)"/>
            <person name="Ivanova N."/>
            <person name="Daum C."/>
            <person name="Lang E."/>
            <person name="Abt B."/>
            <person name="Kopitz M."/>
            <person name="Saunders E."/>
            <person name="Lapidus A."/>
            <person name="Lucas S."/>
            <person name="Glavina Del Rio T."/>
            <person name="Nolan M."/>
            <person name="Tice H."/>
            <person name="Copeland A."/>
            <person name="Cheng J.F."/>
            <person name="Chen F."/>
            <person name="Bruce D."/>
            <person name="Goodwin L."/>
            <person name="Pitluck S."/>
            <person name="Mavromatis K."/>
            <person name="Pati A."/>
            <person name="Mikhailova N."/>
            <person name="Chen A."/>
            <person name="Palaniappan K."/>
            <person name="Land M."/>
            <person name="Hauser L."/>
            <person name="Chang Y.J."/>
            <person name="Jeffries C.D."/>
            <person name="Detter J.C."/>
            <person name="Brettin T."/>
            <person name="Rohde M."/>
            <person name="Goker M."/>
            <person name="Bristow J."/>
            <person name="Markowitz V."/>
            <person name="Eisen J.A."/>
            <person name="Hugenholtz P."/>
            <person name="Kyrpides N.C."/>
            <person name="Klenk H.P."/>
        </authorList>
    </citation>
    <scope>NUCLEOTIDE SEQUENCE [LARGE SCALE GENOMIC DNA]</scope>
    <source>
        <strain evidence="7">DSM 14365 / CIP 107738 / JCM 11303 / AJ 13395 / SMP-2</strain>
    </source>
</reference>
<dbReference type="AlphaFoldDB" id="D0LJ84"/>
<dbReference type="InterPro" id="IPR050076">
    <property type="entry name" value="ArchSynthase1/Queuine_TRR"/>
</dbReference>
<feature type="binding site" evidence="4">
    <location>
        <position position="151"/>
    </location>
    <ligand>
        <name>substrate</name>
    </ligand>
</feature>
<dbReference type="GO" id="GO:0005829">
    <property type="term" value="C:cytosol"/>
    <property type="evidence" value="ECO:0007669"/>
    <property type="project" value="TreeGrafter"/>
</dbReference>
<proteinExistence type="inferred from homology"/>
<dbReference type="EMBL" id="CP001804">
    <property type="protein sequence ID" value="ACY14931.1"/>
    <property type="molecule type" value="Genomic_DNA"/>
</dbReference>
<gene>
    <name evidence="4" type="primary">tgt</name>
    <name evidence="6" type="ordered locus">Hoch_2394</name>
</gene>
<dbReference type="InterPro" id="IPR036511">
    <property type="entry name" value="TGT-like_sf"/>
</dbReference>
<feature type="binding site" evidence="4">
    <location>
        <position position="193"/>
    </location>
    <ligand>
        <name>substrate</name>
    </ligand>
</feature>
<keyword evidence="3 4" id="KW-0819">tRNA processing</keyword>
<comment type="cofactor">
    <cofactor evidence="4">
        <name>Zn(2+)</name>
        <dbReference type="ChEBI" id="CHEBI:29105"/>
    </cofactor>
    <text evidence="4">Binds 1 zinc ion per subunit.</text>
</comment>
<dbReference type="PANTHER" id="PTHR46499">
    <property type="entry name" value="QUEUINE TRNA-RIBOSYLTRANSFERASE"/>
    <property type="match status" value="1"/>
</dbReference>
<dbReference type="KEGG" id="hoh:Hoch_2394"/>
<dbReference type="HAMAP" id="MF_00168">
    <property type="entry name" value="Q_tRNA_Tgt"/>
    <property type="match status" value="1"/>
</dbReference>
<feature type="active site" description="Proton acceptor" evidence="4">
    <location>
        <position position="97"/>
    </location>
</feature>
<dbReference type="EC" id="2.4.2.29" evidence="4"/>
<feature type="region of interest" description="RNA binding" evidence="4">
    <location>
        <begin position="251"/>
        <end position="257"/>
    </location>
</feature>
<comment type="subunit">
    <text evidence="4">Homodimer. Within each dimer, one monomer is responsible for RNA recognition and catalysis, while the other monomer binds to the replacement base PreQ1.</text>
</comment>
<sequence>MQQTDGFSFEILARAGNARAGVLHTPHGDIPTPVFMPVGTLGTVKAMTARELCTPPLDARIILGNTYHLYLRPGLDVLRAHGGLHGFAGWQRPILTDSGGYQVFSLARLGAIDDEGVTFQSHIDGTRHRLTPELSMEIQGVLGSDIAMVFDQCPPGDADDALHDLAMKRTTAWAERCQRVSRPPGQALFGIVQGGVDVERRQRHLEQLVPLDFDGYAIGGLSVGERKEDMYRVLDAFAHRMPDDKPRYLMGVGTPEDLATGVAAGVDMFDCVMPTRNARNGTLFTSQGKVNIKASKHKSDTGPLDPACPCETCATVSRAYLRHLYLAREILFNRLATLHNLVFYAETMRRLRRSILEGAEVGSRERP</sequence>
<dbReference type="Pfam" id="PF01702">
    <property type="entry name" value="TGT"/>
    <property type="match status" value="1"/>
</dbReference>
<dbReference type="InterPro" id="IPR002616">
    <property type="entry name" value="tRNA_ribo_trans-like"/>
</dbReference>
<dbReference type="Proteomes" id="UP000001880">
    <property type="component" value="Chromosome"/>
</dbReference>
<dbReference type="NCBIfam" id="TIGR00449">
    <property type="entry name" value="tgt_general"/>
    <property type="match status" value="1"/>
</dbReference>
<keyword evidence="7" id="KW-1185">Reference proteome</keyword>
<keyword evidence="1 4" id="KW-0328">Glycosyltransferase</keyword>
<keyword evidence="2 4" id="KW-0808">Transferase</keyword>
<dbReference type="GO" id="GO:0046872">
    <property type="term" value="F:metal ion binding"/>
    <property type="evidence" value="ECO:0007669"/>
    <property type="project" value="UniProtKB-KW"/>
</dbReference>
<feature type="region of interest" description="RNA binding; important for wobble base 34 recognition" evidence="4">
    <location>
        <begin position="275"/>
        <end position="279"/>
    </location>
</feature>
<dbReference type="InterPro" id="IPR004803">
    <property type="entry name" value="TGT"/>
</dbReference>
<dbReference type="NCBIfam" id="TIGR00430">
    <property type="entry name" value="Q_tRNA_tgt"/>
    <property type="match status" value="1"/>
</dbReference>
<feature type="binding site" evidence="4">
    <location>
        <position position="308"/>
    </location>
    <ligand>
        <name>Zn(2+)</name>
        <dbReference type="ChEBI" id="CHEBI:29105"/>
    </ligand>
</feature>
<comment type="catalytic activity">
    <reaction evidence="4">
        <text>7-aminomethyl-7-carbaguanine + guanosine(34) in tRNA = 7-aminomethyl-7-carbaguanosine(34) in tRNA + guanine</text>
        <dbReference type="Rhea" id="RHEA:24104"/>
        <dbReference type="Rhea" id="RHEA-COMP:10341"/>
        <dbReference type="Rhea" id="RHEA-COMP:10342"/>
        <dbReference type="ChEBI" id="CHEBI:16235"/>
        <dbReference type="ChEBI" id="CHEBI:58703"/>
        <dbReference type="ChEBI" id="CHEBI:74269"/>
        <dbReference type="ChEBI" id="CHEBI:82833"/>
        <dbReference type="EC" id="2.4.2.29"/>
    </reaction>
</comment>
<evidence type="ECO:0000313" key="7">
    <source>
        <dbReference type="Proteomes" id="UP000001880"/>
    </source>
</evidence>
<evidence type="ECO:0000256" key="1">
    <source>
        <dbReference type="ARBA" id="ARBA00022676"/>
    </source>
</evidence>
<feature type="binding site" evidence="4">
    <location>
        <position position="310"/>
    </location>
    <ligand>
        <name>Zn(2+)</name>
        <dbReference type="ChEBI" id="CHEBI:29105"/>
    </ligand>
</feature>
<dbReference type="GO" id="GO:0008616">
    <property type="term" value="P:tRNA queuosine(34) biosynthetic process"/>
    <property type="evidence" value="ECO:0007669"/>
    <property type="project" value="UniProtKB-UniRule"/>
</dbReference>
<keyword evidence="4" id="KW-0862">Zinc</keyword>
<evidence type="ECO:0000259" key="5">
    <source>
        <dbReference type="Pfam" id="PF01702"/>
    </source>
</evidence>
<evidence type="ECO:0000313" key="6">
    <source>
        <dbReference type="EMBL" id="ACY14931.1"/>
    </source>
</evidence>
<feature type="binding site" evidence="4">
    <location>
        <begin position="97"/>
        <end position="101"/>
    </location>
    <ligand>
        <name>substrate</name>
    </ligand>
</feature>
<accession>D0LJ84</accession>
<dbReference type="STRING" id="502025.Hoch_2394"/>
<organism evidence="6 7">
    <name type="scientific">Haliangium ochraceum (strain DSM 14365 / JCM 11303 / SMP-2)</name>
    <dbReference type="NCBI Taxonomy" id="502025"/>
    <lineage>
        <taxon>Bacteria</taxon>
        <taxon>Pseudomonadati</taxon>
        <taxon>Myxococcota</taxon>
        <taxon>Polyangia</taxon>
        <taxon>Haliangiales</taxon>
        <taxon>Kofleriaceae</taxon>
        <taxon>Haliangium</taxon>
    </lineage>
</organism>
<dbReference type="SUPFAM" id="SSF51713">
    <property type="entry name" value="tRNA-guanine transglycosylase"/>
    <property type="match status" value="1"/>
</dbReference>
<dbReference type="Gene3D" id="3.20.20.105">
    <property type="entry name" value="Queuine tRNA-ribosyltransferase-like"/>
    <property type="match status" value="1"/>
</dbReference>
<evidence type="ECO:0000256" key="3">
    <source>
        <dbReference type="ARBA" id="ARBA00022694"/>
    </source>
</evidence>
<dbReference type="OrthoDB" id="9805417at2"/>
<comment type="pathway">
    <text evidence="4">tRNA modification; tRNA-queuosine biosynthesis.</text>
</comment>
<feature type="binding site" evidence="4">
    <location>
        <position position="339"/>
    </location>
    <ligand>
        <name>Zn(2+)</name>
        <dbReference type="ChEBI" id="CHEBI:29105"/>
    </ligand>
</feature>